<proteinExistence type="predicted"/>
<dbReference type="InterPro" id="IPR001313">
    <property type="entry name" value="Pumilio_RNA-bd_rpt"/>
</dbReference>
<evidence type="ECO:0000256" key="1">
    <source>
        <dbReference type="ARBA" id="ARBA00022737"/>
    </source>
</evidence>
<reference evidence="4 5" key="1">
    <citation type="submission" date="2020-02" db="EMBL/GenBank/DDBJ databases">
        <title>Draft genome sequence of Haematococcus lacustris strain NIES-144.</title>
        <authorList>
            <person name="Morimoto D."/>
            <person name="Nakagawa S."/>
            <person name="Yoshida T."/>
            <person name="Sawayama S."/>
        </authorList>
    </citation>
    <scope>NUCLEOTIDE SEQUENCE [LARGE SCALE GENOMIC DNA]</scope>
    <source>
        <strain evidence="4 5">NIES-144</strain>
    </source>
</reference>
<protein>
    <submittedName>
        <fullName evidence="4">PUM-HD domain-containing protein</fullName>
    </submittedName>
</protein>
<evidence type="ECO:0000313" key="4">
    <source>
        <dbReference type="EMBL" id="GFH15651.1"/>
    </source>
</evidence>
<evidence type="ECO:0000259" key="3">
    <source>
        <dbReference type="PROSITE" id="PS50303"/>
    </source>
</evidence>
<dbReference type="Pfam" id="PF00806">
    <property type="entry name" value="PUF"/>
    <property type="match status" value="2"/>
</dbReference>
<feature type="domain" description="PUM-HD" evidence="3">
    <location>
        <begin position="1"/>
        <end position="67"/>
    </location>
</feature>
<dbReference type="InterPro" id="IPR011989">
    <property type="entry name" value="ARM-like"/>
</dbReference>
<keyword evidence="5" id="KW-1185">Reference proteome</keyword>
<accession>A0A699Z0X0</accession>
<dbReference type="SUPFAM" id="SSF48371">
    <property type="entry name" value="ARM repeat"/>
    <property type="match status" value="1"/>
</dbReference>
<dbReference type="PANTHER" id="PTHR12537:SF13">
    <property type="entry name" value="PUMILIO HOMOLOGY DOMAIN FAMILY MEMBER 4"/>
    <property type="match status" value="1"/>
</dbReference>
<gene>
    <name evidence="4" type="ORF">HaLaN_11914</name>
</gene>
<dbReference type="InterPro" id="IPR016024">
    <property type="entry name" value="ARM-type_fold"/>
</dbReference>
<feature type="repeat" description="Pumilio" evidence="2">
    <location>
        <begin position="20"/>
        <end position="55"/>
    </location>
</feature>
<dbReference type="EMBL" id="BLLF01000879">
    <property type="protein sequence ID" value="GFH15651.1"/>
    <property type="molecule type" value="Genomic_DNA"/>
</dbReference>
<dbReference type="AlphaFoldDB" id="A0A699Z0X0"/>
<dbReference type="GO" id="GO:0010608">
    <property type="term" value="P:post-transcriptional regulation of gene expression"/>
    <property type="evidence" value="ECO:0007669"/>
    <property type="project" value="TreeGrafter"/>
</dbReference>
<name>A0A699Z0X0_HAELA</name>
<organism evidence="4 5">
    <name type="scientific">Haematococcus lacustris</name>
    <name type="common">Green alga</name>
    <name type="synonym">Haematococcus pluvialis</name>
    <dbReference type="NCBI Taxonomy" id="44745"/>
    <lineage>
        <taxon>Eukaryota</taxon>
        <taxon>Viridiplantae</taxon>
        <taxon>Chlorophyta</taxon>
        <taxon>core chlorophytes</taxon>
        <taxon>Chlorophyceae</taxon>
        <taxon>CS clade</taxon>
        <taxon>Chlamydomonadales</taxon>
        <taxon>Haematococcaceae</taxon>
        <taxon>Haematococcus</taxon>
    </lineage>
</organism>
<evidence type="ECO:0000313" key="5">
    <source>
        <dbReference type="Proteomes" id="UP000485058"/>
    </source>
</evidence>
<evidence type="ECO:0000256" key="2">
    <source>
        <dbReference type="PROSITE-ProRule" id="PRU00317"/>
    </source>
</evidence>
<comment type="caution">
    <text evidence="4">The sequence shown here is derived from an EMBL/GenBank/DDBJ whole genome shotgun (WGS) entry which is preliminary data.</text>
</comment>
<keyword evidence="1" id="KW-0677">Repeat</keyword>
<dbReference type="InterPro" id="IPR033133">
    <property type="entry name" value="PUM-HD"/>
</dbReference>
<dbReference type="Gene3D" id="1.25.10.10">
    <property type="entry name" value="Leucine-rich Repeat Variant"/>
    <property type="match status" value="1"/>
</dbReference>
<dbReference type="GO" id="GO:0003729">
    <property type="term" value="F:mRNA binding"/>
    <property type="evidence" value="ECO:0007669"/>
    <property type="project" value="TreeGrafter"/>
</dbReference>
<feature type="non-terminal residue" evidence="4">
    <location>
        <position position="67"/>
    </location>
</feature>
<dbReference type="Proteomes" id="UP000485058">
    <property type="component" value="Unassembled WGS sequence"/>
</dbReference>
<feature type="non-terminal residue" evidence="4">
    <location>
        <position position="1"/>
    </location>
</feature>
<dbReference type="PANTHER" id="PTHR12537">
    <property type="entry name" value="RNA BINDING PROTEIN PUMILIO-RELATED"/>
    <property type="match status" value="1"/>
</dbReference>
<sequence>MRKRCIDFATSAQKKELIERVAENAFVLSQDAFGNYVVQYVLELGQSEASQAVIAQLAGHFAELSMQ</sequence>
<dbReference type="PROSITE" id="PS50303">
    <property type="entry name" value="PUM_HD"/>
    <property type="match status" value="1"/>
</dbReference>
<dbReference type="GO" id="GO:0005737">
    <property type="term" value="C:cytoplasm"/>
    <property type="evidence" value="ECO:0007669"/>
    <property type="project" value="TreeGrafter"/>
</dbReference>
<dbReference type="PROSITE" id="PS50302">
    <property type="entry name" value="PUM"/>
    <property type="match status" value="1"/>
</dbReference>